<dbReference type="Proteomes" id="UP000649617">
    <property type="component" value="Unassembled WGS sequence"/>
</dbReference>
<accession>A0A812L2P6</accession>
<gene>
    <name evidence="1" type="ORF">SPIL2461_LOCUS3754</name>
</gene>
<dbReference type="EMBL" id="CAJNIZ010004663">
    <property type="protein sequence ID" value="CAE7234836.1"/>
    <property type="molecule type" value="Genomic_DNA"/>
</dbReference>
<comment type="caution">
    <text evidence="1">The sequence shown here is derived from an EMBL/GenBank/DDBJ whole genome shotgun (WGS) entry which is preliminary data.</text>
</comment>
<keyword evidence="2" id="KW-1185">Reference proteome</keyword>
<proteinExistence type="predicted"/>
<evidence type="ECO:0000313" key="1">
    <source>
        <dbReference type="EMBL" id="CAE7234836.1"/>
    </source>
</evidence>
<protein>
    <submittedName>
        <fullName evidence="1">Uncharacterized protein</fullName>
    </submittedName>
</protein>
<dbReference type="AlphaFoldDB" id="A0A812L2P6"/>
<evidence type="ECO:0000313" key="2">
    <source>
        <dbReference type="Proteomes" id="UP000649617"/>
    </source>
</evidence>
<sequence length="187" mass="20911">MGVGWLRWGITPDLRRSDSMHEDALWKKALPLSTALPGTVSSRLPAYVAVWRLRAVSKAWNRATVRACLMRQADHWTATELMRVSCSYFEGGGADFLARRLVFEPLCGNDPLRGDARMIMIKGNTNSWEPPDEIERSDGSFVCEMLENEKAILRINIMRRGVNGSLHPEEHVLSLGQALFANTVVSG</sequence>
<organism evidence="1 2">
    <name type="scientific">Symbiodinium pilosum</name>
    <name type="common">Dinoflagellate</name>
    <dbReference type="NCBI Taxonomy" id="2952"/>
    <lineage>
        <taxon>Eukaryota</taxon>
        <taxon>Sar</taxon>
        <taxon>Alveolata</taxon>
        <taxon>Dinophyceae</taxon>
        <taxon>Suessiales</taxon>
        <taxon>Symbiodiniaceae</taxon>
        <taxon>Symbiodinium</taxon>
    </lineage>
</organism>
<name>A0A812L2P6_SYMPI</name>
<reference evidence="1" key="1">
    <citation type="submission" date="2021-02" db="EMBL/GenBank/DDBJ databases">
        <authorList>
            <person name="Dougan E. K."/>
            <person name="Rhodes N."/>
            <person name="Thang M."/>
            <person name="Chan C."/>
        </authorList>
    </citation>
    <scope>NUCLEOTIDE SEQUENCE</scope>
</reference>